<evidence type="ECO:0000313" key="2">
    <source>
        <dbReference type="Proteomes" id="UP001500604"/>
    </source>
</evidence>
<name>A0ABP8V4U3_9GAMM</name>
<sequence length="108" mass="11768">MATGLRLYDAQGRVTLDSKDSITRQIYEVTKTLSLHATSGWDEGRIAIESLASLNHAGVTVSVIGHSGTPMVMIGAYIESDSRSIYWRARPFHQGSTVTAVFTVYAYG</sequence>
<accession>A0ABP8V4U3</accession>
<dbReference type="EMBL" id="BAABFL010000399">
    <property type="protein sequence ID" value="GAA4650483.1"/>
    <property type="molecule type" value="Genomic_DNA"/>
</dbReference>
<protein>
    <recommendedName>
        <fullName evidence="3">Phage tail protein</fullName>
    </recommendedName>
</protein>
<evidence type="ECO:0000313" key="1">
    <source>
        <dbReference type="EMBL" id="GAA4650483.1"/>
    </source>
</evidence>
<gene>
    <name evidence="1" type="ORF">GCM10023116_27660</name>
</gene>
<evidence type="ECO:0008006" key="3">
    <source>
        <dbReference type="Google" id="ProtNLM"/>
    </source>
</evidence>
<organism evidence="1 2">
    <name type="scientific">Kistimonas scapharcae</name>
    <dbReference type="NCBI Taxonomy" id="1036133"/>
    <lineage>
        <taxon>Bacteria</taxon>
        <taxon>Pseudomonadati</taxon>
        <taxon>Pseudomonadota</taxon>
        <taxon>Gammaproteobacteria</taxon>
        <taxon>Oceanospirillales</taxon>
        <taxon>Endozoicomonadaceae</taxon>
        <taxon>Kistimonas</taxon>
    </lineage>
</organism>
<comment type="caution">
    <text evidence="1">The sequence shown here is derived from an EMBL/GenBank/DDBJ whole genome shotgun (WGS) entry which is preliminary data.</text>
</comment>
<dbReference type="Proteomes" id="UP001500604">
    <property type="component" value="Unassembled WGS sequence"/>
</dbReference>
<keyword evidence="2" id="KW-1185">Reference proteome</keyword>
<reference evidence="2" key="1">
    <citation type="journal article" date="2019" name="Int. J. Syst. Evol. Microbiol.">
        <title>The Global Catalogue of Microorganisms (GCM) 10K type strain sequencing project: providing services to taxonomists for standard genome sequencing and annotation.</title>
        <authorList>
            <consortium name="The Broad Institute Genomics Platform"/>
            <consortium name="The Broad Institute Genome Sequencing Center for Infectious Disease"/>
            <person name="Wu L."/>
            <person name="Ma J."/>
        </authorList>
    </citation>
    <scope>NUCLEOTIDE SEQUENCE [LARGE SCALE GENOMIC DNA]</scope>
    <source>
        <strain evidence="2">JCM 17805</strain>
    </source>
</reference>
<proteinExistence type="predicted"/>